<keyword evidence="3" id="KW-1185">Reference proteome</keyword>
<evidence type="ECO:0000313" key="3">
    <source>
        <dbReference type="Proteomes" id="UP000479335"/>
    </source>
</evidence>
<dbReference type="Pfam" id="PF18476">
    <property type="entry name" value="PIN_8"/>
    <property type="match status" value="1"/>
</dbReference>
<dbReference type="RefSeq" id="WP_161005457.1">
    <property type="nucleotide sequence ID" value="NZ_WWCN01000003.1"/>
</dbReference>
<sequence length="134" mass="15697">MRTLFHGYYRPNDDALEELWRDACFIFDTNVVLEAYALPETAREEFLSVLEKISDRIWIPYQVALEFHRRRFTKIKDTSKGIAEMRETGKTNLSRMVVGVNKLDFDKWNTGIQNLPAILSQLAAQYRHDSIAKQ</sequence>
<feature type="domain" description="PIN like" evidence="1">
    <location>
        <begin position="25"/>
        <end position="89"/>
    </location>
</feature>
<name>A0A6L8K5W9_9BURK</name>
<protein>
    <recommendedName>
        <fullName evidence="1">PIN like domain-containing protein</fullName>
    </recommendedName>
</protein>
<dbReference type="InterPro" id="IPR041578">
    <property type="entry name" value="PIN_8"/>
</dbReference>
<dbReference type="EMBL" id="WWCN01000003">
    <property type="protein sequence ID" value="MYM21927.1"/>
    <property type="molecule type" value="Genomic_DNA"/>
</dbReference>
<organism evidence="2 3">
    <name type="scientific">Duganella flavida</name>
    <dbReference type="NCBI Taxonomy" id="2692175"/>
    <lineage>
        <taxon>Bacteria</taxon>
        <taxon>Pseudomonadati</taxon>
        <taxon>Pseudomonadota</taxon>
        <taxon>Betaproteobacteria</taxon>
        <taxon>Burkholderiales</taxon>
        <taxon>Oxalobacteraceae</taxon>
        <taxon>Telluria group</taxon>
        <taxon>Duganella</taxon>
    </lineage>
</organism>
<evidence type="ECO:0000259" key="1">
    <source>
        <dbReference type="Pfam" id="PF18476"/>
    </source>
</evidence>
<dbReference type="AlphaFoldDB" id="A0A6L8K5W9"/>
<accession>A0A6L8K5W9</accession>
<evidence type="ECO:0000313" key="2">
    <source>
        <dbReference type="EMBL" id="MYM21927.1"/>
    </source>
</evidence>
<comment type="caution">
    <text evidence="2">The sequence shown here is derived from an EMBL/GenBank/DDBJ whole genome shotgun (WGS) entry which is preliminary data.</text>
</comment>
<proteinExistence type="predicted"/>
<reference evidence="2 3" key="1">
    <citation type="submission" date="2019-12" db="EMBL/GenBank/DDBJ databases">
        <title>Novel species isolated from a subtropical stream in China.</title>
        <authorList>
            <person name="Lu H."/>
        </authorList>
    </citation>
    <scope>NUCLEOTIDE SEQUENCE [LARGE SCALE GENOMIC DNA]</scope>
    <source>
        <strain evidence="2 3">FT135W</strain>
    </source>
</reference>
<dbReference type="Proteomes" id="UP000479335">
    <property type="component" value="Unassembled WGS sequence"/>
</dbReference>
<gene>
    <name evidence="2" type="ORF">GTP46_04575</name>
</gene>